<evidence type="ECO:0000313" key="33">
    <source>
        <dbReference type="Proteomes" id="UP000284835"/>
    </source>
</evidence>
<dbReference type="GO" id="GO:0005886">
    <property type="term" value="C:plasma membrane"/>
    <property type="evidence" value="ECO:0007669"/>
    <property type="project" value="TreeGrafter"/>
</dbReference>
<dbReference type="Proteomes" id="UP001212823">
    <property type="component" value="Unassembled WGS sequence"/>
</dbReference>
<dbReference type="Proteomes" id="UP000095673">
    <property type="component" value="Unassembled WGS sequence"/>
</dbReference>
<gene>
    <name evidence="22" type="ORF">DW038_09180</name>
    <name evidence="21" type="ORF">DW703_08775</name>
    <name evidence="20" type="ORF">DW775_07275</name>
    <name evidence="19" type="ORF">DW912_05080</name>
    <name evidence="18" type="ORF">DW948_09620</name>
    <name evidence="17" type="ORF">DW975_10565</name>
    <name evidence="15" type="ORF">DWV45_07795</name>
    <name evidence="14" type="ORF">DWV78_07960</name>
    <name evidence="16" type="ORF">DXA03_05625</name>
    <name evidence="13" type="ORF">DXB72_04190</name>
    <name evidence="12" type="ORF">DXB99_13015</name>
    <name evidence="3" type="ORF">ERS852417_01566</name>
    <name evidence="4" type="ORF">ERS852497_01398</name>
    <name evidence="2" type="ORF">ERS852580_02432</name>
    <name evidence="23" type="ORF">FYL37_09040</name>
    <name evidence="10" type="ORF">G4319_10430</name>
    <name evidence="9" type="ORF">GKE07_10105</name>
    <name evidence="11" type="ORF">LD38_06615</name>
    <name evidence="5" type="ORF">LIZ56_08660</name>
    <name evidence="6" type="ORF">LIZ82_10860</name>
    <name evidence="7" type="ORF">LK487_10300</name>
    <name evidence="8" type="ORF">PNE45_07645</name>
</gene>
<dbReference type="Proteomes" id="UP000095384">
    <property type="component" value="Unassembled WGS sequence"/>
</dbReference>
<evidence type="ECO:0000313" key="2">
    <source>
        <dbReference type="EMBL" id="CUN19213.1"/>
    </source>
</evidence>
<evidence type="ECO:0000313" key="36">
    <source>
        <dbReference type="Proteomes" id="UP000286220"/>
    </source>
</evidence>
<evidence type="ECO:0000313" key="11">
    <source>
        <dbReference type="EMBL" id="PWE84017.1"/>
    </source>
</evidence>
<dbReference type="EMBL" id="QSFZ01000004">
    <property type="protein sequence ID" value="RHA93045.1"/>
    <property type="molecule type" value="Genomic_DNA"/>
</dbReference>
<evidence type="ECO:0000313" key="31">
    <source>
        <dbReference type="Proteomes" id="UP000283501"/>
    </source>
</evidence>
<evidence type="ECO:0000313" key="17">
    <source>
        <dbReference type="EMBL" id="RGZ74581.1"/>
    </source>
</evidence>
<evidence type="ECO:0000313" key="13">
    <source>
        <dbReference type="EMBL" id="RGN24968.1"/>
    </source>
</evidence>
<dbReference type="EMBL" id="QSAZ01000006">
    <property type="protein sequence ID" value="RGW87325.1"/>
    <property type="molecule type" value="Genomic_DNA"/>
</dbReference>
<dbReference type="EMBL" id="QSTP01000016">
    <property type="protein sequence ID" value="RGM69220.1"/>
    <property type="molecule type" value="Genomic_DNA"/>
</dbReference>
<dbReference type="EMBL" id="JRFS01000013">
    <property type="protein sequence ID" value="PWE84017.1"/>
    <property type="molecule type" value="Genomic_DNA"/>
</dbReference>
<evidence type="ECO:0000313" key="18">
    <source>
        <dbReference type="EMBL" id="RHA12672.1"/>
    </source>
</evidence>
<evidence type="ECO:0000313" key="26">
    <source>
        <dbReference type="Proteomes" id="UP000095673"/>
    </source>
</evidence>
<evidence type="ECO:0000313" key="34">
    <source>
        <dbReference type="Proteomes" id="UP000285209"/>
    </source>
</evidence>
<evidence type="ECO:0000313" key="8">
    <source>
        <dbReference type="EMBL" id="MDB8017903.1"/>
    </source>
</evidence>
<evidence type="ECO:0000313" key="35">
    <source>
        <dbReference type="Proteomes" id="UP000286181"/>
    </source>
</evidence>
<evidence type="ECO:0000313" key="14">
    <source>
        <dbReference type="EMBL" id="RGW39807.1"/>
    </source>
</evidence>
<dbReference type="Proteomes" id="UP000324325">
    <property type="component" value="Unassembled WGS sequence"/>
</dbReference>
<reference evidence="23 39" key="6">
    <citation type="submission" date="2019-09" db="EMBL/GenBank/DDBJ databases">
        <title>Strain-level analysis of Eubacterium rectale using genomes from metagenomes.</title>
        <authorList>
            <person name="Karcher N."/>
            <person name="Segata N."/>
        </authorList>
    </citation>
    <scope>NUCLEOTIDE SEQUENCE [LARGE SCALE GENOMIC DNA]</scope>
    <source>
        <strain evidence="23 39">L2-21</strain>
    </source>
</reference>
<reference evidence="9 40" key="4">
    <citation type="journal article" date="2019" name="Nat. Med.">
        <title>A library of human gut bacterial isolates paired with longitudinal multiomics data enables mechanistic microbiome research.</title>
        <authorList>
            <person name="Poyet M."/>
            <person name="Groussin M."/>
            <person name="Gibbons S.M."/>
            <person name="Avila-Pacheco J."/>
            <person name="Jiang X."/>
            <person name="Kearney S.M."/>
            <person name="Perrotta A.R."/>
            <person name="Berdy B."/>
            <person name="Zhao S."/>
            <person name="Lieberman T.D."/>
            <person name="Swanson P.K."/>
            <person name="Smith M."/>
            <person name="Roesemann S."/>
            <person name="Alexander J.E."/>
            <person name="Rich S.A."/>
            <person name="Livny J."/>
            <person name="Vlamakis H."/>
            <person name="Clish C."/>
            <person name="Bullock K."/>
            <person name="Deik A."/>
            <person name="Scott J."/>
            <person name="Pierce K.A."/>
            <person name="Xavier R.J."/>
            <person name="Alm E.J."/>
        </authorList>
    </citation>
    <scope>NUCLEOTIDE SEQUENCE [LARGE SCALE GENOMIC DNA]</scope>
    <source>
        <strain evidence="9 40">BIOML-A11</strain>
    </source>
</reference>
<dbReference type="OrthoDB" id="1654642at2"/>
<dbReference type="Proteomes" id="UP000286181">
    <property type="component" value="Unassembled WGS sequence"/>
</dbReference>
<dbReference type="Proteomes" id="UP000095602">
    <property type="component" value="Unassembled WGS sequence"/>
</dbReference>
<dbReference type="Proteomes" id="UP000283431">
    <property type="component" value="Unassembled WGS sequence"/>
</dbReference>
<dbReference type="Pfam" id="PF03729">
    <property type="entry name" value="DUF308"/>
    <property type="match status" value="2"/>
</dbReference>
<dbReference type="Proteomes" id="UP001197741">
    <property type="component" value="Unassembled WGS sequence"/>
</dbReference>
<dbReference type="Proteomes" id="UP000286341">
    <property type="component" value="Unassembled WGS sequence"/>
</dbReference>
<dbReference type="EMBL" id="JAAILW010000020">
    <property type="protein sequence ID" value="NSC27754.1"/>
    <property type="molecule type" value="Genomic_DNA"/>
</dbReference>
<dbReference type="Proteomes" id="UP000479563">
    <property type="component" value="Unassembled WGS sequence"/>
</dbReference>
<evidence type="ECO:0000313" key="5">
    <source>
        <dbReference type="EMBL" id="MCB6938475.1"/>
    </source>
</evidence>
<feature type="transmembrane region" description="Helical" evidence="1">
    <location>
        <begin position="12"/>
        <end position="32"/>
    </location>
</feature>
<evidence type="ECO:0000313" key="6">
    <source>
        <dbReference type="EMBL" id="MCB6961383.1"/>
    </source>
</evidence>
<reference evidence="23 39" key="5">
    <citation type="submission" date="2019-08" db="EMBL/GenBank/DDBJ databases">
        <authorList>
            <person name="Duncan S."/>
            <person name="Walker A."/>
        </authorList>
    </citation>
    <scope>NUCLEOTIDE SEQUENCE [LARGE SCALE GENOMIC DNA]</scope>
    <source>
        <strain evidence="23 39">L2-21</strain>
    </source>
</reference>
<sequence>MHTLVRVKNAYTVMTICLIALGAALLFAPQLGLRTLCVVYGVFLIVYGVTKLSGYFAKDLFQLAFQFDLALGIVSIVLGIIIIKKTEYIIEILSTAIGIFMLVDGAFKIQTAVEAKRFGIERWWLILVMSFVVAFVGILLLVTPFETAGMIVRLIGLNLSLDGILNLFVVRNTVETIRRNTKWEI</sequence>
<keyword evidence="1" id="KW-0472">Membrane</keyword>
<evidence type="ECO:0000313" key="3">
    <source>
        <dbReference type="EMBL" id="CUO09096.1"/>
    </source>
</evidence>
<reference evidence="11 27" key="1">
    <citation type="submission" date="2014-09" db="EMBL/GenBank/DDBJ databases">
        <title>Butyrate-producing bacteria isolated from human gut.</title>
        <authorList>
            <person name="Zhang Q."/>
            <person name="Zhao L."/>
        </authorList>
    </citation>
    <scope>NUCLEOTIDE SEQUENCE [LARGE SCALE GENOMIC DNA]</scope>
    <source>
        <strain evidence="11 27">R22</strain>
    </source>
</reference>
<dbReference type="EMBL" id="QSAE01000021">
    <property type="protein sequence ID" value="RGW39807.1"/>
    <property type="molecule type" value="Genomic_DNA"/>
</dbReference>
<dbReference type="PANTHER" id="PTHR34989:SF1">
    <property type="entry name" value="PROTEIN HDED"/>
    <property type="match status" value="1"/>
</dbReference>
<dbReference type="Proteomes" id="UP001193670">
    <property type="component" value="Unassembled WGS sequence"/>
</dbReference>
<reference evidence="7" key="9">
    <citation type="submission" date="2021-10" db="EMBL/GenBank/DDBJ databases">
        <title>Collection of gut derived symbiotic bacterial strains cultured from healthy donors.</title>
        <authorList>
            <person name="Lin H."/>
            <person name="Littmann E."/>
            <person name="Claire K."/>
            <person name="Pamer E."/>
        </authorList>
    </citation>
    <scope>NUCLEOTIDE SEQUENCE</scope>
    <source>
        <strain evidence="7">MSK.22.92</strain>
    </source>
</reference>
<dbReference type="RefSeq" id="WP_015517673.1">
    <property type="nucleotide sequence ID" value="NZ_CP143947.1"/>
</dbReference>
<dbReference type="AlphaFoldDB" id="A0A173UVZ1"/>
<evidence type="ECO:0000313" key="32">
    <source>
        <dbReference type="Proteomes" id="UP000283683"/>
    </source>
</evidence>
<dbReference type="Proteomes" id="UP000245905">
    <property type="component" value="Unassembled WGS sequence"/>
</dbReference>
<evidence type="ECO:0000313" key="28">
    <source>
        <dbReference type="Proteomes" id="UP000260758"/>
    </source>
</evidence>
<dbReference type="EMBL" id="CZAJ01000011">
    <property type="protein sequence ID" value="CUO95756.1"/>
    <property type="molecule type" value="Genomic_DNA"/>
</dbReference>
<dbReference type="Proteomes" id="UP000286581">
    <property type="component" value="Unassembled WGS sequence"/>
</dbReference>
<dbReference type="Proteomes" id="UP000284835">
    <property type="component" value="Unassembled WGS sequence"/>
</dbReference>
<dbReference type="Proteomes" id="UP000260758">
    <property type="component" value="Unassembled WGS sequence"/>
</dbReference>
<reference evidence="28 29" key="3">
    <citation type="submission" date="2018-08" db="EMBL/GenBank/DDBJ databases">
        <title>A genome reference for cultivated species of the human gut microbiota.</title>
        <authorList>
            <person name="Zou Y."/>
            <person name="Xue W."/>
            <person name="Luo G."/>
        </authorList>
    </citation>
    <scope>NUCLEOTIDE SEQUENCE [LARGE SCALE GENOMIC DNA]</scope>
    <source>
        <strain evidence="15 32">AF06-19</strain>
        <strain evidence="14 38">AF12-8</strain>
        <strain evidence="22 35">AF39-14AC</strain>
        <strain evidence="21 31">AM26-2LB</strain>
        <strain evidence="20 33">AM30-13AC</strain>
        <strain evidence="19 36">AM42-17AT</strain>
        <strain evidence="18 37">AM44-1AT</strain>
        <strain evidence="17 30">AM48-7</strain>
        <strain evidence="16 34">AM54-25XD</strain>
        <strain evidence="13 29">OM05-6AA</strain>
        <strain evidence="12 28">OM07-13</strain>
    </source>
</reference>
<dbReference type="Proteomes" id="UP000283683">
    <property type="component" value="Unassembled WGS sequence"/>
</dbReference>
<reference evidence="24 25" key="2">
    <citation type="submission" date="2015-09" db="EMBL/GenBank/DDBJ databases">
        <authorList>
            <consortium name="Pathogen Informatics"/>
        </authorList>
    </citation>
    <scope>NUCLEOTIDE SEQUENCE [LARGE SCALE GENOMIC DNA]</scope>
    <source>
        <strain evidence="3 24">2789STDY5608860</strain>
        <strain evidence="4 25">2789STDY5834884</strain>
        <strain evidence="2 26">2789STDY5834968</strain>
    </source>
</reference>
<dbReference type="Proteomes" id="UP001197684">
    <property type="component" value="Unassembled WGS sequence"/>
</dbReference>
<evidence type="ECO:0000313" key="39">
    <source>
        <dbReference type="Proteomes" id="UP000324325"/>
    </source>
</evidence>
<feature type="transmembrane region" description="Helical" evidence="1">
    <location>
        <begin position="123"/>
        <end position="145"/>
    </location>
</feature>
<evidence type="ECO:0000313" key="25">
    <source>
        <dbReference type="Proteomes" id="UP000095602"/>
    </source>
</evidence>
<evidence type="ECO:0000313" key="15">
    <source>
        <dbReference type="EMBL" id="RGW87325.1"/>
    </source>
</evidence>
<dbReference type="EMBL" id="JAJCJQ010000017">
    <property type="protein sequence ID" value="MCB6961383.1"/>
    <property type="molecule type" value="Genomic_DNA"/>
</dbReference>
<evidence type="ECO:0000313" key="10">
    <source>
        <dbReference type="EMBL" id="NSC27754.1"/>
    </source>
</evidence>
<dbReference type="EMBL" id="QSKY01000011">
    <property type="protein sequence ID" value="RHF03846.1"/>
    <property type="molecule type" value="Genomic_DNA"/>
</dbReference>
<protein>
    <submittedName>
        <fullName evidence="2">Acid-resistance membrane protein</fullName>
    </submittedName>
    <submittedName>
        <fullName evidence="5">DUF308 domain-containing protein</fullName>
    </submittedName>
</protein>
<reference evidence="8" key="11">
    <citation type="submission" date="2023-01" db="EMBL/GenBank/DDBJ databases">
        <title>Human gut microbiome strain richness.</title>
        <authorList>
            <person name="Chen-Liaw A."/>
        </authorList>
    </citation>
    <scope>NUCLEOTIDE SEQUENCE</scope>
    <source>
        <strain evidence="8">1001283st1_D2_1001283B150209_150212</strain>
    </source>
</reference>
<dbReference type="Proteomes" id="UP000286220">
    <property type="component" value="Unassembled WGS sequence"/>
</dbReference>
<evidence type="ECO:0000313" key="38">
    <source>
        <dbReference type="Proteomes" id="UP000286581"/>
    </source>
</evidence>
<evidence type="ECO:0000313" key="37">
    <source>
        <dbReference type="Proteomes" id="UP000286341"/>
    </source>
</evidence>
<accession>A0A173UVZ1</accession>
<feature type="transmembrane region" description="Helical" evidence="1">
    <location>
        <begin position="63"/>
        <end position="82"/>
    </location>
</feature>
<dbReference type="EMBL" id="QSEN01000019">
    <property type="protein sequence ID" value="RGZ74581.1"/>
    <property type="molecule type" value="Genomic_DNA"/>
</dbReference>
<evidence type="ECO:0000313" key="22">
    <source>
        <dbReference type="EMBL" id="RHL04047.1"/>
    </source>
</evidence>
<organism evidence="2 26">
    <name type="scientific">Agathobacter rectalis</name>
    <dbReference type="NCBI Taxonomy" id="39491"/>
    <lineage>
        <taxon>Bacteria</taxon>
        <taxon>Bacillati</taxon>
        <taxon>Bacillota</taxon>
        <taxon>Clostridia</taxon>
        <taxon>Lachnospirales</taxon>
        <taxon>Lachnospiraceae</taxon>
        <taxon>Agathobacter</taxon>
    </lineage>
</organism>
<name>A0A173UVZ1_9FIRM</name>
<dbReference type="InterPro" id="IPR005325">
    <property type="entry name" value="DUF308_memb"/>
</dbReference>
<keyword evidence="1" id="KW-0812">Transmembrane</keyword>
<keyword evidence="1" id="KW-1133">Transmembrane helix</keyword>
<dbReference type="EMBL" id="QROF01000007">
    <property type="protein sequence ID" value="RHL04047.1"/>
    <property type="molecule type" value="Genomic_DNA"/>
</dbReference>
<dbReference type="EMBL" id="QSDV01000006">
    <property type="protein sequence ID" value="RGZ19042.1"/>
    <property type="molecule type" value="Genomic_DNA"/>
</dbReference>
<reference evidence="5" key="10">
    <citation type="submission" date="2021-10" db="EMBL/GenBank/DDBJ databases">
        <title>Collection of gut derived symbiotic bacterial strains cultured from healthy donors.</title>
        <authorList>
            <person name="Lin H."/>
            <person name="Littmann E."/>
            <person name="Kohout C."/>
            <person name="Pamer E.G."/>
        </authorList>
    </citation>
    <scope>NUCLEOTIDE SEQUENCE</scope>
    <source>
        <strain evidence="6">DFI.7.28A</strain>
        <strain evidence="5">DFI.9.42</strain>
    </source>
</reference>
<evidence type="ECO:0000313" key="7">
    <source>
        <dbReference type="EMBL" id="MCC2747410.1"/>
    </source>
</evidence>
<dbReference type="Proteomes" id="UP000260970">
    <property type="component" value="Unassembled WGS sequence"/>
</dbReference>
<reference evidence="10" key="7">
    <citation type="journal article" date="2020" name="Cell Host Microbe">
        <title>Functional and Genomic Variation between Human-Derived Isolates of Lachnospiraceae Reveals Inter- and Intra-Species Diversity.</title>
        <authorList>
            <person name="Sorbara M.T."/>
            <person name="Littmann E.R."/>
            <person name="Fontana E."/>
            <person name="Moody T.U."/>
            <person name="Kohout C.E."/>
            <person name="Gjonbalaj M."/>
            <person name="Eaton V."/>
            <person name="Seok R."/>
            <person name="Leiner I.M."/>
            <person name="Pamer E.G."/>
        </authorList>
    </citation>
    <scope>NUCLEOTIDE SEQUENCE</scope>
    <source>
        <strain evidence="10">MSK.17.79</strain>
    </source>
</reference>
<evidence type="ECO:0000313" key="21">
    <source>
        <dbReference type="EMBL" id="RHF03846.1"/>
    </source>
</evidence>
<dbReference type="EMBL" id="VSTG01000011">
    <property type="protein sequence ID" value="TYL57453.1"/>
    <property type="molecule type" value="Genomic_DNA"/>
</dbReference>
<evidence type="ECO:0000313" key="29">
    <source>
        <dbReference type="Proteomes" id="UP000260970"/>
    </source>
</evidence>
<dbReference type="EMBL" id="JAQLYE010000011">
    <property type="protein sequence ID" value="MDB8017903.1"/>
    <property type="molecule type" value="Genomic_DNA"/>
</dbReference>
<dbReference type="Proteomes" id="UP000283501">
    <property type="component" value="Unassembled WGS sequence"/>
</dbReference>
<dbReference type="EMBL" id="QSJS01000007">
    <property type="protein sequence ID" value="RHD95086.1"/>
    <property type="molecule type" value="Genomic_DNA"/>
</dbReference>
<evidence type="ECO:0000313" key="12">
    <source>
        <dbReference type="EMBL" id="RGM69220.1"/>
    </source>
</evidence>
<evidence type="ECO:0000313" key="23">
    <source>
        <dbReference type="EMBL" id="TYL57453.1"/>
    </source>
</evidence>
<dbReference type="EMBL" id="JAJCJK010000011">
    <property type="protein sequence ID" value="MCB6938475.1"/>
    <property type="molecule type" value="Genomic_DNA"/>
</dbReference>
<feature type="transmembrane region" description="Helical" evidence="1">
    <location>
        <begin position="151"/>
        <end position="170"/>
    </location>
</feature>
<evidence type="ECO:0000256" key="1">
    <source>
        <dbReference type="SAM" id="Phobius"/>
    </source>
</evidence>
<reference evidence="10" key="8">
    <citation type="submission" date="2020-02" db="EMBL/GenBank/DDBJ databases">
        <authorList>
            <person name="Littmann E."/>
            <person name="Sorbara M."/>
        </authorList>
    </citation>
    <scope>NUCLEOTIDE SEQUENCE</scope>
    <source>
        <strain evidence="10">MSK.17.79</strain>
    </source>
</reference>
<dbReference type="EMBL" id="QSFB01000012">
    <property type="protein sequence ID" value="RHA12672.1"/>
    <property type="molecule type" value="Genomic_DNA"/>
</dbReference>
<dbReference type="InterPro" id="IPR052712">
    <property type="entry name" value="Acid_resist_chaperone_HdeD"/>
</dbReference>
<evidence type="ECO:0000313" key="20">
    <source>
        <dbReference type="EMBL" id="RHD95086.1"/>
    </source>
</evidence>
<proteinExistence type="predicted"/>
<dbReference type="Proteomes" id="UP000285209">
    <property type="component" value="Unassembled WGS sequence"/>
</dbReference>
<evidence type="ECO:0000313" key="24">
    <source>
        <dbReference type="Proteomes" id="UP000095384"/>
    </source>
</evidence>
<dbReference type="EMBL" id="CYXM01000012">
    <property type="protein sequence ID" value="CUN19213.1"/>
    <property type="molecule type" value="Genomic_DNA"/>
</dbReference>
<dbReference type="EMBL" id="JAJFBX010000013">
    <property type="protein sequence ID" value="MCC2747410.1"/>
    <property type="molecule type" value="Genomic_DNA"/>
</dbReference>
<evidence type="ECO:0000313" key="30">
    <source>
        <dbReference type="Proteomes" id="UP000283431"/>
    </source>
</evidence>
<dbReference type="PANTHER" id="PTHR34989">
    <property type="entry name" value="PROTEIN HDED"/>
    <property type="match status" value="1"/>
</dbReference>
<evidence type="ECO:0000313" key="19">
    <source>
        <dbReference type="EMBL" id="RHA93045.1"/>
    </source>
</evidence>
<dbReference type="EMBL" id="WKQP01000014">
    <property type="protein sequence ID" value="MSC60539.1"/>
    <property type="molecule type" value="Genomic_DNA"/>
</dbReference>
<dbReference type="EMBL" id="QSUG01000003">
    <property type="protein sequence ID" value="RGN24968.1"/>
    <property type="molecule type" value="Genomic_DNA"/>
</dbReference>
<evidence type="ECO:0000313" key="4">
    <source>
        <dbReference type="EMBL" id="CUO95756.1"/>
    </source>
</evidence>
<dbReference type="Proteomes" id="UP001197847">
    <property type="component" value="Unassembled WGS sequence"/>
</dbReference>
<dbReference type="EMBL" id="CYYW01000009">
    <property type="protein sequence ID" value="CUO09096.1"/>
    <property type="molecule type" value="Genomic_DNA"/>
</dbReference>
<evidence type="ECO:0000313" key="40">
    <source>
        <dbReference type="Proteomes" id="UP000479563"/>
    </source>
</evidence>
<evidence type="ECO:0000313" key="16">
    <source>
        <dbReference type="EMBL" id="RGZ19042.1"/>
    </source>
</evidence>
<evidence type="ECO:0000313" key="27">
    <source>
        <dbReference type="Proteomes" id="UP000245905"/>
    </source>
</evidence>
<feature type="transmembrane region" description="Helical" evidence="1">
    <location>
        <begin position="38"/>
        <end position="56"/>
    </location>
</feature>
<evidence type="ECO:0000313" key="9">
    <source>
        <dbReference type="EMBL" id="MSC60539.1"/>
    </source>
</evidence>